<name>A0A0B7H8G3_9FLAO</name>
<evidence type="ECO:0000313" key="1">
    <source>
        <dbReference type="EMBL" id="CEN36434.1"/>
    </source>
</evidence>
<dbReference type="RefSeq" id="WP_018278487.1">
    <property type="nucleotide sequence ID" value="NZ_CDOF01000013.1"/>
</dbReference>
<proteinExistence type="predicted"/>
<dbReference type="GO" id="GO:0005506">
    <property type="term" value="F:iron ion binding"/>
    <property type="evidence" value="ECO:0007669"/>
    <property type="project" value="InterPro"/>
</dbReference>
<dbReference type="SUPFAM" id="SSF47175">
    <property type="entry name" value="Cytochromes"/>
    <property type="match status" value="1"/>
</dbReference>
<dbReference type="GO" id="GO:0009055">
    <property type="term" value="F:electron transfer activity"/>
    <property type="evidence" value="ECO:0007669"/>
    <property type="project" value="InterPro"/>
</dbReference>
<dbReference type="OrthoDB" id="1150802at2"/>
<evidence type="ECO:0008006" key="3">
    <source>
        <dbReference type="Google" id="ProtNLM"/>
    </source>
</evidence>
<dbReference type="InterPro" id="IPR010980">
    <property type="entry name" value="Cyt_c/b562"/>
</dbReference>
<dbReference type="GO" id="GO:0022900">
    <property type="term" value="P:electron transport chain"/>
    <property type="evidence" value="ECO:0007669"/>
    <property type="project" value="InterPro"/>
</dbReference>
<dbReference type="AlphaFoldDB" id="A0A0B7H8G3"/>
<gene>
    <name evidence="1" type="ORF">CCYN74_190010</name>
</gene>
<organism evidence="1 2">
    <name type="scientific">Capnocytophaga cynodegmi</name>
    <dbReference type="NCBI Taxonomy" id="28189"/>
    <lineage>
        <taxon>Bacteria</taxon>
        <taxon>Pseudomonadati</taxon>
        <taxon>Bacteroidota</taxon>
        <taxon>Flavobacteriia</taxon>
        <taxon>Flavobacteriales</taxon>
        <taxon>Flavobacteriaceae</taxon>
        <taxon>Capnocytophaga</taxon>
    </lineage>
</organism>
<evidence type="ECO:0000313" key="2">
    <source>
        <dbReference type="Proteomes" id="UP000038083"/>
    </source>
</evidence>
<dbReference type="Proteomes" id="UP000038083">
    <property type="component" value="Unassembled WGS sequence"/>
</dbReference>
<sequence>MIKKLIFAGLLLISLGINAFLISKFVGGSTQKIEGDERVSIVMSNDNREFVMREMRHFVESVHQINAGILYERPELIIEAARKSGHAVTECAPQGLVQTLPLSFKQLGFSTHDLFDEIADEAEKNFSPKRTQEQLNQLLTNCVSCHRGFRIDAQK</sequence>
<dbReference type="GO" id="GO:0020037">
    <property type="term" value="F:heme binding"/>
    <property type="evidence" value="ECO:0007669"/>
    <property type="project" value="InterPro"/>
</dbReference>
<reference evidence="1 2" key="1">
    <citation type="submission" date="2015-01" db="EMBL/GenBank/DDBJ databases">
        <authorList>
            <person name="MANFREDI Pablo"/>
        </authorList>
    </citation>
    <scope>NUCLEOTIDE SEQUENCE [LARGE SCALE GENOMIC DNA]</scope>
    <source>
        <strain evidence="1 2">Ccy74</strain>
    </source>
</reference>
<protein>
    <recommendedName>
        <fullName evidence="3">Cytochrome C</fullName>
    </recommendedName>
</protein>
<dbReference type="EMBL" id="CDOG01000011">
    <property type="protein sequence ID" value="CEN36434.1"/>
    <property type="molecule type" value="Genomic_DNA"/>
</dbReference>
<accession>A0A0B7H8G3</accession>